<evidence type="ECO:0000313" key="2">
    <source>
        <dbReference type="EMBL" id="TPG11227.1"/>
    </source>
</evidence>
<evidence type="ECO:0000259" key="1">
    <source>
        <dbReference type="Pfam" id="PF00561"/>
    </source>
</evidence>
<organism evidence="2 3">
    <name type="scientific">Rhodanobacter glycinis</name>
    <dbReference type="NCBI Taxonomy" id="582702"/>
    <lineage>
        <taxon>Bacteria</taxon>
        <taxon>Pseudomonadati</taxon>
        <taxon>Pseudomonadota</taxon>
        <taxon>Gammaproteobacteria</taxon>
        <taxon>Lysobacterales</taxon>
        <taxon>Rhodanobacteraceae</taxon>
        <taxon>Rhodanobacter</taxon>
    </lineage>
</organism>
<sequence>MVYDIHAPPAISRFPVADLGLAVETRNPDGSPTLLFAHGFGQTRGAWNGAASALADAGCRCVTYDTRGHGESDRVAGGADSGGGYHMDQFADDLLRLAEAQPQPPILVGASMGGLLGIVLAGEMRPVPFRALVLVDITPRWETAGVERILAFMQAHPDGFANYADAAEQIAAYLPQRRERKSEEQLRPLLREGADGRLRWHWDPALLAGGVVQESERYQPRLQAAAAKIDLPVLLLSGARSDVVSRATVDEFMQLVPHAQHVELSHATHMVAGDANDAFMREVVRFVQSLDPSADRRHAGAAQP</sequence>
<reference evidence="2 3" key="1">
    <citation type="journal article" date="2019" name="Environ. Microbiol.">
        <title>Species interactions and distinct microbial communities in high Arctic permafrost affected cryosols are associated with the CH4 and CO2 gas fluxes.</title>
        <authorList>
            <person name="Altshuler I."/>
            <person name="Hamel J."/>
            <person name="Turney S."/>
            <person name="Magnuson E."/>
            <person name="Levesque R."/>
            <person name="Greer C."/>
            <person name="Whyte L.G."/>
        </authorList>
    </citation>
    <scope>NUCLEOTIDE SEQUENCE [LARGE SCALE GENOMIC DNA]</scope>
    <source>
        <strain evidence="2 3">S13Y</strain>
    </source>
</reference>
<comment type="caution">
    <text evidence="2">The sequence shown here is derived from an EMBL/GenBank/DDBJ whole genome shotgun (WGS) entry which is preliminary data.</text>
</comment>
<protein>
    <submittedName>
        <fullName evidence="2">Alpha/beta fold hydrolase</fullName>
    </submittedName>
</protein>
<gene>
    <name evidence="2" type="ORF">EAH88_01355</name>
</gene>
<evidence type="ECO:0000313" key="3">
    <source>
        <dbReference type="Proteomes" id="UP000319486"/>
    </source>
</evidence>
<dbReference type="Gene3D" id="3.40.50.1820">
    <property type="entry name" value="alpha/beta hydrolase"/>
    <property type="match status" value="1"/>
</dbReference>
<dbReference type="AlphaFoldDB" id="A0A502FGX2"/>
<dbReference type="InterPro" id="IPR000073">
    <property type="entry name" value="AB_hydrolase_1"/>
</dbReference>
<dbReference type="EMBL" id="RCZO01000001">
    <property type="protein sequence ID" value="TPG11227.1"/>
    <property type="molecule type" value="Genomic_DNA"/>
</dbReference>
<proteinExistence type="predicted"/>
<dbReference type="GO" id="GO:0016787">
    <property type="term" value="F:hydrolase activity"/>
    <property type="evidence" value="ECO:0007669"/>
    <property type="project" value="UniProtKB-KW"/>
</dbReference>
<dbReference type="SUPFAM" id="SSF53474">
    <property type="entry name" value="alpha/beta-Hydrolases"/>
    <property type="match status" value="1"/>
</dbReference>
<dbReference type="Proteomes" id="UP000319486">
    <property type="component" value="Unassembled WGS sequence"/>
</dbReference>
<dbReference type="RefSeq" id="WP_140648439.1">
    <property type="nucleotide sequence ID" value="NZ_RCZB01000002.1"/>
</dbReference>
<dbReference type="InterPro" id="IPR050228">
    <property type="entry name" value="Carboxylesterase_BioH"/>
</dbReference>
<name>A0A502FGX2_9GAMM</name>
<accession>A0A502FGX2</accession>
<dbReference type="Pfam" id="PF00561">
    <property type="entry name" value="Abhydrolase_1"/>
    <property type="match status" value="1"/>
</dbReference>
<dbReference type="InterPro" id="IPR029058">
    <property type="entry name" value="AB_hydrolase_fold"/>
</dbReference>
<dbReference type="OrthoDB" id="5380819at2"/>
<feature type="domain" description="AB hydrolase-1" evidence="1">
    <location>
        <begin position="32"/>
        <end position="271"/>
    </location>
</feature>
<dbReference type="PANTHER" id="PTHR43194:SF2">
    <property type="entry name" value="PEROXISOMAL MEMBRANE PROTEIN LPX1"/>
    <property type="match status" value="1"/>
</dbReference>
<dbReference type="PANTHER" id="PTHR43194">
    <property type="entry name" value="HYDROLASE ALPHA/BETA FOLD FAMILY"/>
    <property type="match status" value="1"/>
</dbReference>
<keyword evidence="2" id="KW-0378">Hydrolase</keyword>
<keyword evidence="3" id="KW-1185">Reference proteome</keyword>